<gene>
    <name evidence="4" type="ORF">FCM35_KLT01918</name>
</gene>
<accession>A0A833R2W9</accession>
<dbReference type="SMART" id="SM00320">
    <property type="entry name" value="WD40"/>
    <property type="match status" value="4"/>
</dbReference>
<dbReference type="InterPro" id="IPR019775">
    <property type="entry name" value="WD40_repeat_CS"/>
</dbReference>
<protein>
    <submittedName>
        <fullName evidence="4">Guanine nucleotide-binding protein subunit beta-like protein 1 isoform X1</fullName>
    </submittedName>
</protein>
<dbReference type="InterPro" id="IPR001680">
    <property type="entry name" value="WD40_rpt"/>
</dbReference>
<evidence type="ECO:0000256" key="2">
    <source>
        <dbReference type="ARBA" id="ARBA00022737"/>
    </source>
</evidence>
<organism evidence="4 5">
    <name type="scientific">Carex littledalei</name>
    <dbReference type="NCBI Taxonomy" id="544730"/>
    <lineage>
        <taxon>Eukaryota</taxon>
        <taxon>Viridiplantae</taxon>
        <taxon>Streptophyta</taxon>
        <taxon>Embryophyta</taxon>
        <taxon>Tracheophyta</taxon>
        <taxon>Spermatophyta</taxon>
        <taxon>Magnoliopsida</taxon>
        <taxon>Liliopsida</taxon>
        <taxon>Poales</taxon>
        <taxon>Cyperaceae</taxon>
        <taxon>Cyperoideae</taxon>
        <taxon>Cariceae</taxon>
        <taxon>Carex</taxon>
        <taxon>Carex subgen. Euthyceras</taxon>
    </lineage>
</organism>
<evidence type="ECO:0000256" key="3">
    <source>
        <dbReference type="PROSITE-ProRule" id="PRU00221"/>
    </source>
</evidence>
<reference evidence="4" key="1">
    <citation type="submission" date="2020-01" db="EMBL/GenBank/DDBJ databases">
        <title>Genome sequence of Kobresia littledalei, the first chromosome-level genome in the family Cyperaceae.</title>
        <authorList>
            <person name="Qu G."/>
        </authorList>
    </citation>
    <scope>NUCLEOTIDE SEQUENCE</scope>
    <source>
        <strain evidence="4">C.B.Clarke</strain>
        <tissue evidence="4">Leaf</tissue>
    </source>
</reference>
<name>A0A833R2W9_9POAL</name>
<evidence type="ECO:0000313" key="5">
    <source>
        <dbReference type="Proteomes" id="UP000623129"/>
    </source>
</evidence>
<comment type="caution">
    <text evidence="4">The sequence shown here is derived from an EMBL/GenBank/DDBJ whole genome shotgun (WGS) entry which is preliminary data.</text>
</comment>
<dbReference type="PROSITE" id="PS00678">
    <property type="entry name" value="WD_REPEATS_1"/>
    <property type="match status" value="1"/>
</dbReference>
<dbReference type="SUPFAM" id="SSF50978">
    <property type="entry name" value="WD40 repeat-like"/>
    <property type="match status" value="1"/>
</dbReference>
<keyword evidence="1 3" id="KW-0853">WD repeat</keyword>
<evidence type="ECO:0000256" key="1">
    <source>
        <dbReference type="ARBA" id="ARBA00022574"/>
    </source>
</evidence>
<dbReference type="AlphaFoldDB" id="A0A833R2W9"/>
<dbReference type="PROSITE" id="PS50082">
    <property type="entry name" value="WD_REPEATS_2"/>
    <property type="match status" value="2"/>
</dbReference>
<proteinExistence type="predicted"/>
<dbReference type="EMBL" id="SWLB01000011">
    <property type="protein sequence ID" value="KAF3332341.1"/>
    <property type="molecule type" value="Genomic_DNA"/>
</dbReference>
<dbReference type="PROSITE" id="PS50294">
    <property type="entry name" value="WD_REPEATS_REGION"/>
    <property type="match status" value="2"/>
</dbReference>
<dbReference type="PANTHER" id="PTHR19854">
    <property type="entry name" value="TRANSDUCIN BETA-LIKE 3"/>
    <property type="match status" value="1"/>
</dbReference>
<feature type="repeat" description="WD" evidence="3">
    <location>
        <begin position="16"/>
        <end position="57"/>
    </location>
</feature>
<dbReference type="PANTHER" id="PTHR19854:SF1">
    <property type="entry name" value="GUANINE NUCLEOTIDE-BINDING PROTEIN SUBUNIT BETA-LIKE PROTEIN 1"/>
    <property type="match status" value="1"/>
</dbReference>
<keyword evidence="2" id="KW-0677">Repeat</keyword>
<evidence type="ECO:0000313" key="4">
    <source>
        <dbReference type="EMBL" id="KAF3332341.1"/>
    </source>
</evidence>
<dbReference type="OrthoDB" id="7668193at2759"/>
<dbReference type="Pfam" id="PF00400">
    <property type="entry name" value="WD40"/>
    <property type="match status" value="2"/>
</dbReference>
<dbReference type="Proteomes" id="UP000623129">
    <property type="component" value="Unassembled WGS sequence"/>
</dbReference>
<dbReference type="Gene3D" id="2.130.10.10">
    <property type="entry name" value="YVTN repeat-like/Quinoprotein amine dehydrogenase"/>
    <property type="match status" value="2"/>
</dbReference>
<dbReference type="InterPro" id="IPR036322">
    <property type="entry name" value="WD40_repeat_dom_sf"/>
</dbReference>
<feature type="repeat" description="WD" evidence="3">
    <location>
        <begin position="168"/>
        <end position="201"/>
    </location>
</feature>
<dbReference type="InterPro" id="IPR015943">
    <property type="entry name" value="WD40/YVTN_repeat-like_dom_sf"/>
</dbReference>
<sequence>MASAKLRPSPDPTAVLRGHRAAVMDVSFHPSRPLLFSGASDGELRVWDTVRHRTIFSACYEDGSMLWWDLRKPEAPLSTVKFHSEAVLSIAIDGICYGGISGGVDNKIFMFSLDQQKGICTVKNEIELERPGIAGTAIRADNKIAATAGWDHRLRVYNYRKGNALAFLKYHSGSCNAVTFSPDCKQMASCSQDTTVALWELYPPKDRV</sequence>
<keyword evidence="5" id="KW-1185">Reference proteome</keyword>